<organism evidence="4 5">
    <name type="scientific">Arenimonas terrae</name>
    <dbReference type="NCBI Taxonomy" id="2546226"/>
    <lineage>
        <taxon>Bacteria</taxon>
        <taxon>Pseudomonadati</taxon>
        <taxon>Pseudomonadota</taxon>
        <taxon>Gammaproteobacteria</taxon>
        <taxon>Lysobacterales</taxon>
        <taxon>Lysobacteraceae</taxon>
        <taxon>Arenimonas</taxon>
    </lineage>
</organism>
<evidence type="ECO:0000256" key="3">
    <source>
        <dbReference type="SAM" id="SignalP"/>
    </source>
</evidence>
<accession>A0A5C4RXN7</accession>
<dbReference type="GO" id="GO:0047989">
    <property type="term" value="F:hydroxybutyrate-dimer hydrolase activity"/>
    <property type="evidence" value="ECO:0007669"/>
    <property type="project" value="InterPro"/>
</dbReference>
<keyword evidence="1" id="KW-0378">Hydrolase</keyword>
<name>A0A5C4RXN7_9GAMM</name>
<evidence type="ECO:0000256" key="1">
    <source>
        <dbReference type="ARBA" id="ARBA00022801"/>
    </source>
</evidence>
<proteinExistence type="predicted"/>
<feature type="signal peptide" evidence="3">
    <location>
        <begin position="1"/>
        <end position="32"/>
    </location>
</feature>
<feature type="region of interest" description="Disordered" evidence="2">
    <location>
        <begin position="602"/>
        <end position="623"/>
    </location>
</feature>
<evidence type="ECO:0000313" key="5">
    <source>
        <dbReference type="Proteomes" id="UP000305760"/>
    </source>
</evidence>
<dbReference type="GO" id="GO:0005615">
    <property type="term" value="C:extracellular space"/>
    <property type="evidence" value="ECO:0007669"/>
    <property type="project" value="InterPro"/>
</dbReference>
<keyword evidence="3" id="KW-0732">Signal</keyword>
<dbReference type="AlphaFoldDB" id="A0A5C4RXN7"/>
<dbReference type="OrthoDB" id="4294477at2"/>
<dbReference type="GO" id="GO:0019605">
    <property type="term" value="P:butyrate metabolic process"/>
    <property type="evidence" value="ECO:0007669"/>
    <property type="project" value="InterPro"/>
</dbReference>
<dbReference type="Proteomes" id="UP000305760">
    <property type="component" value="Unassembled WGS sequence"/>
</dbReference>
<dbReference type="SUPFAM" id="SSF53474">
    <property type="entry name" value="alpha/beta-Hydrolases"/>
    <property type="match status" value="1"/>
</dbReference>
<dbReference type="InterPro" id="IPR029058">
    <property type="entry name" value="AB_hydrolase_fold"/>
</dbReference>
<gene>
    <name evidence="4" type="ORF">E1B00_01085</name>
</gene>
<reference evidence="4 5" key="1">
    <citation type="submission" date="2019-03" db="EMBL/GenBank/DDBJ databases">
        <title>Arenimonas daejeonensis sp. nov., isolated from compost.</title>
        <authorList>
            <person name="Jeon C.O."/>
        </authorList>
    </citation>
    <scope>NUCLEOTIDE SEQUENCE [LARGE SCALE GENOMIC DNA]</scope>
    <source>
        <strain evidence="4 5">R29</strain>
    </source>
</reference>
<dbReference type="InterPro" id="IPR016582">
    <property type="entry name" value="OHBut_olig_hydro_put"/>
</dbReference>
<protein>
    <submittedName>
        <fullName evidence="4">Hydrogenase</fullName>
    </submittedName>
</protein>
<dbReference type="EMBL" id="SMDR01000001">
    <property type="protein sequence ID" value="TNJ35804.1"/>
    <property type="molecule type" value="Genomic_DNA"/>
</dbReference>
<evidence type="ECO:0000256" key="2">
    <source>
        <dbReference type="SAM" id="MobiDB-lite"/>
    </source>
</evidence>
<feature type="chain" id="PRO_5022955920" evidence="3">
    <location>
        <begin position="33"/>
        <end position="623"/>
    </location>
</feature>
<dbReference type="PROSITE" id="PS51257">
    <property type="entry name" value="PROKAR_LIPOPROTEIN"/>
    <property type="match status" value="1"/>
</dbReference>
<comment type="caution">
    <text evidence="4">The sequence shown here is derived from an EMBL/GenBank/DDBJ whole genome shotgun (WGS) entry which is preliminary data.</text>
</comment>
<keyword evidence="5" id="KW-1185">Reference proteome</keyword>
<dbReference type="Gene3D" id="3.40.50.1820">
    <property type="entry name" value="alpha/beta hydrolase"/>
    <property type="match status" value="1"/>
</dbReference>
<evidence type="ECO:0000313" key="4">
    <source>
        <dbReference type="EMBL" id="TNJ35804.1"/>
    </source>
</evidence>
<sequence>MPTLPSRPQPRWDRRSRPLALSLLALALAACAGTAERAPALALDAGVHLHAHADGDDLLTAGLGEAGLRNPVPPAFANPEQPTAAELRRRAIWTNWRGIADLAPGGGYGSVYGTLQPVPGREYHAFARLPGRNQPHRVLVQLPDAFDAGKRCVVVTASSGSRGVYGAIALAGAWGLPRGCAVAYTDKGAGTGYVAEGGRGFGIDGRVAAKGAPVEFAPDAAMAANQDAPRIAVKHAHSGDNPEADWGRHVQQAAQFALQVLDTAHPGDGPWTFRNTRVIAVGVSNGGGAVLRAAELEGDWLDAVVAVSPNILPGDGGRALYDYGTEAAVWMPCALNAAAFDGVLLARPNGGKHPAGTLRCASLKAAGRLEGDSAEAQAESAHATLKAAGWTDEAIAAGALSTGFDLWRAVDVTYASAYARTPASAMPCGYGFAVLGADGRPRAPTAAEQAAWWSDGSGIPPGTGIGLLDGQASGADPALPGLNCLRGLWDDAGGAVRAGIAQTRAALPRAGLPVIVVHGADDGLVPEAFSGAAYARWADASARPVSYWRVRNAQHFDAFLGLPVLAMRYVPMLPYGYRALDAAWATVAEGAPLPGDAEIQTTPRPFANGALAPLTPENLDAPR</sequence>
<dbReference type="Pfam" id="PF10605">
    <property type="entry name" value="3HBOH"/>
    <property type="match status" value="1"/>
</dbReference>